<feature type="binding site" evidence="9 10">
    <location>
        <position position="237"/>
    </location>
    <ligand>
        <name>Zn(2+)</name>
        <dbReference type="ChEBI" id="CHEBI:29105"/>
    </ligand>
</feature>
<evidence type="ECO:0000256" key="2">
    <source>
        <dbReference type="ARBA" id="ARBA00022679"/>
    </source>
</evidence>
<evidence type="ECO:0000256" key="10">
    <source>
        <dbReference type="PROSITE-ProRule" id="PRU00236"/>
    </source>
</evidence>
<evidence type="ECO:0000256" key="8">
    <source>
        <dbReference type="PIRSR" id="PIRSR037938-2"/>
    </source>
</evidence>
<evidence type="ECO:0000256" key="7">
    <source>
        <dbReference type="PIRSR" id="PIRSR037938-1"/>
    </source>
</evidence>
<dbReference type="Proteomes" id="UP000698800">
    <property type="component" value="Unassembled WGS sequence"/>
</dbReference>
<keyword evidence="5 6" id="KW-0520">NAD</keyword>
<dbReference type="CDD" id="cd01408">
    <property type="entry name" value="SIRT1"/>
    <property type="match status" value="1"/>
</dbReference>
<evidence type="ECO:0000313" key="13">
    <source>
        <dbReference type="EMBL" id="KAH0537876.1"/>
    </source>
</evidence>
<gene>
    <name evidence="13" type="ORF">FGG08_005428</name>
</gene>
<dbReference type="InterPro" id="IPR017328">
    <property type="entry name" value="Sirtuin_class_I"/>
</dbReference>
<dbReference type="PIRSF" id="PIRSF037938">
    <property type="entry name" value="SIR2_euk"/>
    <property type="match status" value="1"/>
</dbReference>
<dbReference type="EMBL" id="JAGHQL010000129">
    <property type="protein sequence ID" value="KAH0537876.1"/>
    <property type="molecule type" value="Genomic_DNA"/>
</dbReference>
<evidence type="ECO:0000256" key="4">
    <source>
        <dbReference type="ARBA" id="ARBA00022833"/>
    </source>
</evidence>
<dbReference type="PANTHER" id="PTHR11085">
    <property type="entry name" value="NAD-DEPENDENT PROTEIN DEACYLASE SIRTUIN-5, MITOCHONDRIAL-RELATED"/>
    <property type="match status" value="1"/>
</dbReference>
<protein>
    <recommendedName>
        <fullName evidence="6">NAD-dependent protein deacetylase</fullName>
        <ecNumber evidence="6">2.3.1.286</ecNumber>
    </recommendedName>
</protein>
<comment type="cofactor">
    <cofactor evidence="9">
        <name>Zn(2+)</name>
        <dbReference type="ChEBI" id="CHEBI:29105"/>
    </cofactor>
    <text evidence="9">Binds 1 zinc ion per subunit.</text>
</comment>
<evidence type="ECO:0000256" key="11">
    <source>
        <dbReference type="SAM" id="MobiDB-lite"/>
    </source>
</evidence>
<keyword evidence="14" id="KW-1185">Reference proteome</keyword>
<feature type="binding site" evidence="8">
    <location>
        <begin position="274"/>
        <end position="275"/>
    </location>
    <ligand>
        <name>NAD(+)</name>
        <dbReference type="ChEBI" id="CHEBI:57540"/>
    </ligand>
</feature>
<comment type="similarity">
    <text evidence="1 6">Belongs to the sirtuin family. Class I subfamily.</text>
</comment>
<feature type="binding site" evidence="8">
    <location>
        <begin position="180"/>
        <end position="183"/>
    </location>
    <ligand>
        <name>NAD(+)</name>
        <dbReference type="ChEBI" id="CHEBI:57540"/>
    </ligand>
</feature>
<name>A0A9P8I309_9PEZI</name>
<feature type="binding site" evidence="8">
    <location>
        <position position="318"/>
    </location>
    <ligand>
        <name>NAD(+)</name>
        <dbReference type="ChEBI" id="CHEBI:57540"/>
    </ligand>
</feature>
<dbReference type="GO" id="GO:0008270">
    <property type="term" value="F:zinc ion binding"/>
    <property type="evidence" value="ECO:0007669"/>
    <property type="project" value="UniProtKB-UniRule"/>
</dbReference>
<keyword evidence="3 6" id="KW-0479">Metal-binding</keyword>
<comment type="caution">
    <text evidence="13">The sequence shown here is derived from an EMBL/GenBank/DDBJ whole genome shotgun (WGS) entry which is preliminary data.</text>
</comment>
<dbReference type="PROSITE" id="PS50305">
    <property type="entry name" value="SIRTUIN"/>
    <property type="match status" value="1"/>
</dbReference>
<dbReference type="GO" id="GO:0017136">
    <property type="term" value="F:histone deacetylase activity, NAD-dependent"/>
    <property type="evidence" value="ECO:0007669"/>
    <property type="project" value="InterPro"/>
</dbReference>
<dbReference type="InterPro" id="IPR029035">
    <property type="entry name" value="DHS-like_NAD/FAD-binding_dom"/>
</dbReference>
<dbReference type="EC" id="2.3.1.286" evidence="6"/>
<feature type="domain" description="Deacetylase sirtuin-type" evidence="12">
    <location>
        <begin position="72"/>
        <end position="332"/>
    </location>
</feature>
<feature type="binding site" evidence="9 10">
    <location>
        <position position="211"/>
    </location>
    <ligand>
        <name>Zn(2+)</name>
        <dbReference type="ChEBI" id="CHEBI:29105"/>
    </ligand>
</feature>
<evidence type="ECO:0000256" key="5">
    <source>
        <dbReference type="ARBA" id="ARBA00023027"/>
    </source>
</evidence>
<evidence type="ECO:0000256" key="6">
    <source>
        <dbReference type="PIRNR" id="PIRNR037938"/>
    </source>
</evidence>
<dbReference type="OrthoDB" id="420264at2759"/>
<dbReference type="InterPro" id="IPR050134">
    <property type="entry name" value="NAD-dep_sirtuin_deacylases"/>
</dbReference>
<evidence type="ECO:0000256" key="1">
    <source>
        <dbReference type="ARBA" id="ARBA00006924"/>
    </source>
</evidence>
<dbReference type="SUPFAM" id="SSF52467">
    <property type="entry name" value="DHS-like NAD/FAD-binding domain"/>
    <property type="match status" value="1"/>
</dbReference>
<evidence type="ECO:0000256" key="3">
    <source>
        <dbReference type="ARBA" id="ARBA00022723"/>
    </source>
</evidence>
<comment type="catalytic activity">
    <reaction evidence="6">
        <text>N(6)-acetyl-L-lysyl-[protein] + NAD(+) + H2O = 2''-O-acetyl-ADP-D-ribose + nicotinamide + L-lysyl-[protein]</text>
        <dbReference type="Rhea" id="RHEA:43636"/>
        <dbReference type="Rhea" id="RHEA-COMP:9752"/>
        <dbReference type="Rhea" id="RHEA-COMP:10731"/>
        <dbReference type="ChEBI" id="CHEBI:15377"/>
        <dbReference type="ChEBI" id="CHEBI:17154"/>
        <dbReference type="ChEBI" id="CHEBI:29969"/>
        <dbReference type="ChEBI" id="CHEBI:57540"/>
        <dbReference type="ChEBI" id="CHEBI:61930"/>
        <dbReference type="ChEBI" id="CHEBI:83767"/>
        <dbReference type="EC" id="2.3.1.286"/>
    </reaction>
</comment>
<feature type="binding site" evidence="10">
    <location>
        <position position="232"/>
    </location>
    <ligand>
        <name>Zn(2+)</name>
        <dbReference type="ChEBI" id="CHEBI:29105"/>
    </ligand>
</feature>
<dbReference type="AlphaFoldDB" id="A0A9P8I309"/>
<feature type="binding site" evidence="8">
    <location>
        <begin position="108"/>
        <end position="110"/>
    </location>
    <ligand>
        <name>NAD(+)</name>
        <dbReference type="ChEBI" id="CHEBI:57540"/>
    </ligand>
</feature>
<dbReference type="GO" id="GO:0070403">
    <property type="term" value="F:NAD+ binding"/>
    <property type="evidence" value="ECO:0007669"/>
    <property type="project" value="UniProtKB-UniRule"/>
</dbReference>
<evidence type="ECO:0000256" key="9">
    <source>
        <dbReference type="PIRSR" id="PIRSR037938-3"/>
    </source>
</evidence>
<dbReference type="Gene3D" id="3.30.1600.10">
    <property type="entry name" value="SIR2/SIRT2 'Small Domain"/>
    <property type="match status" value="1"/>
</dbReference>
<accession>A0A9P8I309</accession>
<dbReference type="InterPro" id="IPR026591">
    <property type="entry name" value="Sirtuin_cat_small_dom_sf"/>
</dbReference>
<dbReference type="InterPro" id="IPR003000">
    <property type="entry name" value="Sirtuin"/>
</dbReference>
<dbReference type="PANTHER" id="PTHR11085:SF6">
    <property type="entry name" value="NAD-DEPENDENT PROTEIN DEACETYLASE SIRTUIN-2"/>
    <property type="match status" value="1"/>
</dbReference>
<dbReference type="InterPro" id="IPR026590">
    <property type="entry name" value="Ssirtuin_cat_dom"/>
</dbReference>
<reference evidence="13" key="1">
    <citation type="submission" date="2021-03" db="EMBL/GenBank/DDBJ databases">
        <title>Comparative genomics and phylogenomic investigation of the class Geoglossomycetes provide insights into ecological specialization and systematics.</title>
        <authorList>
            <person name="Melie T."/>
            <person name="Pirro S."/>
            <person name="Miller A.N."/>
            <person name="Quandt A."/>
        </authorList>
    </citation>
    <scope>NUCLEOTIDE SEQUENCE</scope>
    <source>
        <strain evidence="13">GBOQ0MN5Z8</strain>
    </source>
</reference>
<feature type="region of interest" description="Disordered" evidence="11">
    <location>
        <begin position="380"/>
        <end position="433"/>
    </location>
</feature>
<keyword evidence="4 6" id="KW-0862">Zinc</keyword>
<evidence type="ECO:0000259" key="12">
    <source>
        <dbReference type="PROSITE" id="PS50305"/>
    </source>
</evidence>
<sequence length="433" mass="47807">MGQEESALKGASNFDVTKFIKEGKARRIIVLTGAGELFPSPLDSQISLAGIVEAVPATSSQLYKVRLLRRGPLLKQGFDFEGPEQFRTVCVLNLSHITGISTSAGIPDFRSPDTGLYANLARLNLPFPEAVFDLNFFRQNPLPFYALAHELYPGKYRPTITHYFIRLLSDKDLLFKLFTQNIDCLEREAGVPGHKIVEAHGSFARQSCIECKAAYPGDLMKEAIQRKEVPYCTTPQCNGLVKPEIVFFGEQLPEEFLKNVSLLQTADLCIVMGTSLTVHPFASLPSLCSEGVPRMLINLEQVGGIGSRPNDALLLGDCDAGVRKLAAALGWLEELEALWKAANPEMKEVDQKEAPQSRDEELEAKVDKLTQELDTALKISNEHTNRVKNQLVDDEIVKDSGVDKPESQTAKSRDEDASKSESLGGLKHVFPHI</sequence>
<feature type="binding site" evidence="8">
    <location>
        <begin position="298"/>
        <end position="300"/>
    </location>
    <ligand>
        <name>NAD(+)</name>
        <dbReference type="ChEBI" id="CHEBI:57540"/>
    </ligand>
</feature>
<dbReference type="GO" id="GO:0005634">
    <property type="term" value="C:nucleus"/>
    <property type="evidence" value="ECO:0007669"/>
    <property type="project" value="TreeGrafter"/>
</dbReference>
<evidence type="ECO:0000313" key="14">
    <source>
        <dbReference type="Proteomes" id="UP000698800"/>
    </source>
</evidence>
<proteinExistence type="inferred from homology"/>
<organism evidence="13 14">
    <name type="scientific">Glutinoglossum americanum</name>
    <dbReference type="NCBI Taxonomy" id="1670608"/>
    <lineage>
        <taxon>Eukaryota</taxon>
        <taxon>Fungi</taxon>
        <taxon>Dikarya</taxon>
        <taxon>Ascomycota</taxon>
        <taxon>Pezizomycotina</taxon>
        <taxon>Geoglossomycetes</taxon>
        <taxon>Geoglossales</taxon>
        <taxon>Geoglossaceae</taxon>
        <taxon>Glutinoglossum</taxon>
    </lineage>
</organism>
<dbReference type="Pfam" id="PF02146">
    <property type="entry name" value="SIR2"/>
    <property type="match status" value="1"/>
</dbReference>
<keyword evidence="2 6" id="KW-0808">Transferase</keyword>
<feature type="binding site" evidence="9 10">
    <location>
        <position position="208"/>
    </location>
    <ligand>
        <name>Zn(2+)</name>
        <dbReference type="ChEBI" id="CHEBI:29105"/>
    </ligand>
</feature>
<dbReference type="Gene3D" id="3.40.50.1220">
    <property type="entry name" value="TPP-binding domain"/>
    <property type="match status" value="1"/>
</dbReference>
<feature type="compositionally biased region" description="Basic and acidic residues" evidence="11">
    <location>
        <begin position="395"/>
        <end position="419"/>
    </location>
</feature>
<feature type="active site" description="Proton acceptor" evidence="7 10">
    <location>
        <position position="200"/>
    </location>
</feature>